<dbReference type="Ensembl" id="ENSATET00000023124.2">
    <property type="protein sequence ID" value="ENSATEP00000022753.2"/>
    <property type="gene ID" value="ENSATEG00000015793.2"/>
</dbReference>
<dbReference type="OrthoDB" id="10426616at2759"/>
<evidence type="ECO:0000256" key="1">
    <source>
        <dbReference type="SAM" id="Phobius"/>
    </source>
</evidence>
<dbReference type="AlphaFoldDB" id="A0A3Q1IYM8"/>
<dbReference type="GeneTree" id="ENSGT01120000273597"/>
<evidence type="ECO:0000313" key="3">
    <source>
        <dbReference type="Proteomes" id="UP000265040"/>
    </source>
</evidence>
<protein>
    <submittedName>
        <fullName evidence="2">Uncharacterized protein</fullName>
    </submittedName>
</protein>
<dbReference type="Proteomes" id="UP000265040">
    <property type="component" value="Chromosome 12"/>
</dbReference>
<organism evidence="2 3">
    <name type="scientific">Anabas testudineus</name>
    <name type="common">Climbing perch</name>
    <name type="synonym">Anthias testudineus</name>
    <dbReference type="NCBI Taxonomy" id="64144"/>
    <lineage>
        <taxon>Eukaryota</taxon>
        <taxon>Metazoa</taxon>
        <taxon>Chordata</taxon>
        <taxon>Craniata</taxon>
        <taxon>Vertebrata</taxon>
        <taxon>Euteleostomi</taxon>
        <taxon>Actinopterygii</taxon>
        <taxon>Neopterygii</taxon>
        <taxon>Teleostei</taxon>
        <taxon>Neoteleostei</taxon>
        <taxon>Acanthomorphata</taxon>
        <taxon>Anabantaria</taxon>
        <taxon>Anabantiformes</taxon>
        <taxon>Anabantoidei</taxon>
        <taxon>Anabantidae</taxon>
        <taxon>Anabas</taxon>
    </lineage>
</organism>
<reference evidence="2" key="3">
    <citation type="submission" date="2025-09" db="UniProtKB">
        <authorList>
            <consortium name="Ensembl"/>
        </authorList>
    </citation>
    <scope>IDENTIFICATION</scope>
</reference>
<keyword evidence="1" id="KW-0812">Transmembrane</keyword>
<name>A0A3Q1IYM8_ANATE</name>
<reference evidence="2" key="1">
    <citation type="submission" date="2021-04" db="EMBL/GenBank/DDBJ databases">
        <authorList>
            <consortium name="Wellcome Sanger Institute Data Sharing"/>
        </authorList>
    </citation>
    <scope>NUCLEOTIDE SEQUENCE [LARGE SCALE GENOMIC DNA]</scope>
</reference>
<keyword evidence="1" id="KW-1133">Transmembrane helix</keyword>
<reference evidence="2" key="2">
    <citation type="submission" date="2025-08" db="UniProtKB">
        <authorList>
            <consortium name="Ensembl"/>
        </authorList>
    </citation>
    <scope>IDENTIFICATION</scope>
</reference>
<accession>A0A3Q1IYM8</accession>
<feature type="transmembrane region" description="Helical" evidence="1">
    <location>
        <begin position="25"/>
        <end position="46"/>
    </location>
</feature>
<sequence length="84" mass="9634">VQNKHYLHVSYLCCFLFFRSASRRFLFLFFSLLLVLACGFSLVRFLTNSFRSGFTIAVARRVSLSAFGFLCSFSIFLKVNSSPL</sequence>
<keyword evidence="3" id="KW-1185">Reference proteome</keyword>
<evidence type="ECO:0000313" key="2">
    <source>
        <dbReference type="Ensembl" id="ENSATEP00000022753.2"/>
    </source>
</evidence>
<keyword evidence="1" id="KW-0472">Membrane</keyword>
<feature type="transmembrane region" description="Helical" evidence="1">
    <location>
        <begin position="58"/>
        <end position="77"/>
    </location>
</feature>
<proteinExistence type="predicted"/>
<dbReference type="InParanoid" id="A0A3Q1IYM8"/>